<feature type="domain" description="HTH lysR-type" evidence="6">
    <location>
        <begin position="1"/>
        <end position="58"/>
    </location>
</feature>
<evidence type="ECO:0000259" key="6">
    <source>
        <dbReference type="PROSITE" id="PS50931"/>
    </source>
</evidence>
<protein>
    <submittedName>
        <fullName evidence="8">DNA-binding transcriptional regulator, LysR family</fullName>
    </submittedName>
    <submittedName>
        <fullName evidence="7">LysR family transcriptional regulator</fullName>
    </submittedName>
</protein>
<dbReference type="InterPro" id="IPR000847">
    <property type="entry name" value="LysR_HTH_N"/>
</dbReference>
<dbReference type="Pfam" id="PF00126">
    <property type="entry name" value="HTH_1"/>
    <property type="match status" value="1"/>
</dbReference>
<dbReference type="STRING" id="376733.SAMN04487972_106162"/>
<keyword evidence="5" id="KW-0472">Membrane</keyword>
<organism evidence="7 9">
    <name type="scientific">Paracoccus halophilus</name>
    <dbReference type="NCBI Taxonomy" id="376733"/>
    <lineage>
        <taxon>Bacteria</taxon>
        <taxon>Pseudomonadati</taxon>
        <taxon>Pseudomonadota</taxon>
        <taxon>Alphaproteobacteria</taxon>
        <taxon>Rhodobacterales</taxon>
        <taxon>Paracoccaceae</taxon>
        <taxon>Paracoccus</taxon>
    </lineage>
</organism>
<dbReference type="CDD" id="cd08445">
    <property type="entry name" value="PBP2_BenM_CatM_CatR"/>
    <property type="match status" value="1"/>
</dbReference>
<dbReference type="FunFam" id="1.10.10.10:FF:000001">
    <property type="entry name" value="LysR family transcriptional regulator"/>
    <property type="match status" value="1"/>
</dbReference>
<dbReference type="EMBL" id="JRKN01000006">
    <property type="protein sequence ID" value="KGJ05438.1"/>
    <property type="molecule type" value="Genomic_DNA"/>
</dbReference>
<dbReference type="eggNOG" id="COG0583">
    <property type="taxonomic scope" value="Bacteria"/>
</dbReference>
<keyword evidence="5" id="KW-1133">Transmembrane helix</keyword>
<dbReference type="Gene3D" id="3.40.190.10">
    <property type="entry name" value="Periplasmic binding protein-like II"/>
    <property type="match status" value="2"/>
</dbReference>
<evidence type="ECO:0000256" key="4">
    <source>
        <dbReference type="ARBA" id="ARBA00023163"/>
    </source>
</evidence>
<keyword evidence="4" id="KW-0804">Transcription</keyword>
<evidence type="ECO:0000256" key="3">
    <source>
        <dbReference type="ARBA" id="ARBA00023125"/>
    </source>
</evidence>
<name>A0A099F595_9RHOB</name>
<dbReference type="PRINTS" id="PR00039">
    <property type="entry name" value="HTHLYSR"/>
</dbReference>
<dbReference type="SUPFAM" id="SSF53850">
    <property type="entry name" value="Periplasmic binding protein-like II"/>
    <property type="match status" value="1"/>
</dbReference>
<dbReference type="Gene3D" id="1.10.10.10">
    <property type="entry name" value="Winged helix-like DNA-binding domain superfamily/Winged helix DNA-binding domain"/>
    <property type="match status" value="1"/>
</dbReference>
<sequence length="308" mass="34133">MDLRQMRYFAAVARERNFTRAAESLHIAQPPLSRQIQLLEEELGVTLIVRKSRPIRLTDAGRLFYEQAMQVLGRVDQMKDATRRVGMNRNRLLSIGFVASTLYGGLPVLVRKLRRHAPELDIQLLELLSIQQIPALKEGRIDVGFGRLKQSDPNIASTVLREERLVAALPEGTPLAASDAPLPLSAIGGQKLIVYPKEPRPSYADQVLSLLQDAEIHPGDVLEVREIQTALGLVAAESGICIIPSSARQMRSDVRYRVIDSPRAVSPVILSHRAGDGSHHLGLIKTLIHDMYAENPAWLAANNLRPPL</sequence>
<feature type="transmembrane region" description="Helical" evidence="5">
    <location>
        <begin position="92"/>
        <end position="110"/>
    </location>
</feature>
<evidence type="ECO:0000256" key="1">
    <source>
        <dbReference type="ARBA" id="ARBA00009437"/>
    </source>
</evidence>
<dbReference type="InterPro" id="IPR005119">
    <property type="entry name" value="LysR_subst-bd"/>
</dbReference>
<dbReference type="PROSITE" id="PS50931">
    <property type="entry name" value="HTH_LYSR"/>
    <property type="match status" value="1"/>
</dbReference>
<reference evidence="7 9" key="2">
    <citation type="submission" date="2014-10" db="EMBL/GenBank/DDBJ databases">
        <title>Paracoccus sanguinis sp. nov., isolated from clinical specimens of New York State patients.</title>
        <authorList>
            <person name="Mingle L.A."/>
            <person name="Cole J.A."/>
            <person name="Lapierre P."/>
            <person name="Musser K.A."/>
        </authorList>
    </citation>
    <scope>NUCLEOTIDE SEQUENCE [LARGE SCALE GENOMIC DNA]</scope>
    <source>
        <strain evidence="7 9">JCM 14014</strain>
    </source>
</reference>
<dbReference type="EMBL" id="FOJO01000006">
    <property type="protein sequence ID" value="SFA49256.1"/>
    <property type="molecule type" value="Genomic_DNA"/>
</dbReference>
<dbReference type="PANTHER" id="PTHR30346">
    <property type="entry name" value="TRANSCRIPTIONAL DUAL REGULATOR HCAR-RELATED"/>
    <property type="match status" value="1"/>
</dbReference>
<dbReference type="Proteomes" id="UP000182312">
    <property type="component" value="Unassembled WGS sequence"/>
</dbReference>
<evidence type="ECO:0000313" key="8">
    <source>
        <dbReference type="EMBL" id="SFA49256.1"/>
    </source>
</evidence>
<dbReference type="InterPro" id="IPR036388">
    <property type="entry name" value="WH-like_DNA-bd_sf"/>
</dbReference>
<accession>A0A099F595</accession>
<keyword evidence="5" id="KW-0812">Transmembrane</keyword>
<keyword evidence="2" id="KW-0805">Transcription regulation</keyword>
<dbReference type="GO" id="GO:0032993">
    <property type="term" value="C:protein-DNA complex"/>
    <property type="evidence" value="ECO:0007669"/>
    <property type="project" value="TreeGrafter"/>
</dbReference>
<proteinExistence type="inferred from homology"/>
<reference evidence="8 10" key="3">
    <citation type="submission" date="2016-10" db="EMBL/GenBank/DDBJ databases">
        <authorList>
            <person name="de Groot N.N."/>
        </authorList>
    </citation>
    <scope>NUCLEOTIDE SEQUENCE [LARGE SCALE GENOMIC DNA]</scope>
    <source>
        <strain evidence="8 10">CGMCC 1.6117</strain>
    </source>
</reference>
<evidence type="ECO:0000256" key="2">
    <source>
        <dbReference type="ARBA" id="ARBA00023015"/>
    </source>
</evidence>
<keyword evidence="3 8" id="KW-0238">DNA-binding</keyword>
<dbReference type="Pfam" id="PF03466">
    <property type="entry name" value="LysR_substrate"/>
    <property type="match status" value="1"/>
</dbReference>
<dbReference type="InterPro" id="IPR036390">
    <property type="entry name" value="WH_DNA-bd_sf"/>
</dbReference>
<evidence type="ECO:0000313" key="7">
    <source>
        <dbReference type="EMBL" id="KGJ05438.1"/>
    </source>
</evidence>
<dbReference type="SUPFAM" id="SSF46785">
    <property type="entry name" value="Winged helix' DNA-binding domain"/>
    <property type="match status" value="1"/>
</dbReference>
<dbReference type="OrthoDB" id="9815174at2"/>
<evidence type="ECO:0000313" key="9">
    <source>
        <dbReference type="Proteomes" id="UP000029846"/>
    </source>
</evidence>
<gene>
    <name evidence="7" type="ORF">IT41_06650</name>
    <name evidence="8" type="ORF">SAMN04487972_106162</name>
</gene>
<reference evidence="7 9" key="1">
    <citation type="submission" date="2014-09" db="EMBL/GenBank/DDBJ databases">
        <authorList>
            <person name="McGinnis J.M."/>
            <person name="Wolfgang W.J."/>
        </authorList>
    </citation>
    <scope>NUCLEOTIDE SEQUENCE [LARGE SCALE GENOMIC DNA]</scope>
    <source>
        <strain evidence="7 9">JCM 14014</strain>
    </source>
</reference>
<dbReference type="GO" id="GO:0003700">
    <property type="term" value="F:DNA-binding transcription factor activity"/>
    <property type="evidence" value="ECO:0007669"/>
    <property type="project" value="InterPro"/>
</dbReference>
<evidence type="ECO:0000256" key="5">
    <source>
        <dbReference type="SAM" id="Phobius"/>
    </source>
</evidence>
<comment type="similarity">
    <text evidence="1">Belongs to the LysR transcriptional regulatory family.</text>
</comment>
<evidence type="ECO:0000313" key="10">
    <source>
        <dbReference type="Proteomes" id="UP000182312"/>
    </source>
</evidence>
<dbReference type="Proteomes" id="UP000029846">
    <property type="component" value="Unassembled WGS sequence"/>
</dbReference>
<dbReference type="AlphaFoldDB" id="A0A099F595"/>
<keyword evidence="9" id="KW-1185">Reference proteome</keyword>
<dbReference type="GO" id="GO:0003677">
    <property type="term" value="F:DNA binding"/>
    <property type="evidence" value="ECO:0007669"/>
    <property type="project" value="UniProtKB-KW"/>
</dbReference>
<dbReference type="PANTHER" id="PTHR30346:SF17">
    <property type="entry name" value="LYSR FAMILY TRANSCRIPTIONAL REGULATOR"/>
    <property type="match status" value="1"/>
</dbReference>